<evidence type="ECO:0000256" key="2">
    <source>
        <dbReference type="ARBA" id="ARBA00022448"/>
    </source>
</evidence>
<dbReference type="PROSITE" id="PS51257">
    <property type="entry name" value="PROKAR_LIPOPROTEIN"/>
    <property type="match status" value="1"/>
</dbReference>
<evidence type="ECO:0000313" key="6">
    <source>
        <dbReference type="Proteomes" id="UP001218170"/>
    </source>
</evidence>
<dbReference type="PANTHER" id="PTHR30290">
    <property type="entry name" value="PERIPLASMIC BINDING COMPONENT OF ABC TRANSPORTER"/>
    <property type="match status" value="1"/>
</dbReference>
<dbReference type="PANTHER" id="PTHR30290:SF9">
    <property type="entry name" value="OLIGOPEPTIDE-BINDING PROTEIN APPA"/>
    <property type="match status" value="1"/>
</dbReference>
<sequence>MTRSASRRALAGGSLLTLGALVLAGCAGGFDEPSGSASGSGSAQTAITAALPTDPTSMDPIRSGALVVLSVFFHTHDQLVKITAEGEMEPKLATEWSANADLTQWEFTLQPDVTASNGEEITADDVVFSYETILGDPTGENYAYLSSVERVEKVDDLTVRFVLKQPFSAFPRNTSLISIVPADTYQEMGPDAYAREPIGSGPYVFERITPGVTYDLVRNEDYWGEAPAIETISLQPVSSAESRASGVLSGDLDVAQIGPTQVSSIESAGNAQVFSALSNGVVFLGANSTAGALQDVRIREAIGHAIDTDAIVESLLAGLAEPAKAMLAPAVEGYTDDVEAIEYDPEAARALLAEAGYDGTPIPFDYATDGRIPLSSEVAQSIQGYLETVGIAVEMRGADQQSHTLKVRGKEMQGIYLNTWAPSTLDGDLPLTDFYEPAGNNNYAQDPMTTQLAERQRGVEGTEREDLFAELLDYSNTQVYFVPLYVPANNFAAGSSLQWTPRADGLYDFTETSFE</sequence>
<dbReference type="Gene3D" id="3.40.190.10">
    <property type="entry name" value="Periplasmic binding protein-like II"/>
    <property type="match status" value="1"/>
</dbReference>
<organism evidence="5 6">
    <name type="scientific">Microbacterium thalli</name>
    <dbReference type="NCBI Taxonomy" id="3027921"/>
    <lineage>
        <taxon>Bacteria</taxon>
        <taxon>Bacillati</taxon>
        <taxon>Actinomycetota</taxon>
        <taxon>Actinomycetes</taxon>
        <taxon>Micrococcales</taxon>
        <taxon>Microbacteriaceae</taxon>
        <taxon>Microbacterium</taxon>
    </lineage>
</organism>
<evidence type="ECO:0000259" key="4">
    <source>
        <dbReference type="Pfam" id="PF00496"/>
    </source>
</evidence>
<dbReference type="RefSeq" id="WP_274221053.1">
    <property type="nucleotide sequence ID" value="NZ_JAQZCG020000030.1"/>
</dbReference>
<comment type="caution">
    <text evidence="5">The sequence shown here is derived from an EMBL/GenBank/DDBJ whole genome shotgun (WGS) entry which is preliminary data.</text>
</comment>
<keyword evidence="3" id="KW-0732">Signal</keyword>
<reference evidence="5 6" key="1">
    <citation type="submission" date="2023-02" db="EMBL/GenBank/DDBJ databases">
        <title>Study of novel species of the Microbacterium genus.</title>
        <authorList>
            <person name="Arroyo-Herrera I."/>
            <person name="Roman-Ponce B."/>
            <person name="Vasquez-Murrieta M.S."/>
        </authorList>
    </citation>
    <scope>NUCLEOTIDE SEQUENCE [LARGE SCALE GENOMIC DNA]</scope>
    <source>
        <strain evidence="5 6">NE1TT3</strain>
    </source>
</reference>
<proteinExistence type="inferred from homology"/>
<keyword evidence="2" id="KW-0813">Transport</keyword>
<dbReference type="Pfam" id="PF00496">
    <property type="entry name" value="SBP_bac_5"/>
    <property type="match status" value="1"/>
</dbReference>
<name>A0ABT5SEM1_9MICO</name>
<dbReference type="Proteomes" id="UP001218170">
    <property type="component" value="Unassembled WGS sequence"/>
</dbReference>
<evidence type="ECO:0000256" key="1">
    <source>
        <dbReference type="ARBA" id="ARBA00005695"/>
    </source>
</evidence>
<dbReference type="InterPro" id="IPR000914">
    <property type="entry name" value="SBP_5_dom"/>
</dbReference>
<dbReference type="InterPro" id="IPR030678">
    <property type="entry name" value="Peptide/Ni-bd"/>
</dbReference>
<dbReference type="Gene3D" id="3.10.105.10">
    <property type="entry name" value="Dipeptide-binding Protein, Domain 3"/>
    <property type="match status" value="1"/>
</dbReference>
<dbReference type="EMBL" id="JAQZCI010000001">
    <property type="protein sequence ID" value="MDD7961259.1"/>
    <property type="molecule type" value="Genomic_DNA"/>
</dbReference>
<dbReference type="CDD" id="cd00995">
    <property type="entry name" value="PBP2_NikA_DppA_OppA_like"/>
    <property type="match status" value="1"/>
</dbReference>
<dbReference type="InterPro" id="IPR039424">
    <property type="entry name" value="SBP_5"/>
</dbReference>
<comment type="similarity">
    <text evidence="1">Belongs to the bacterial solute-binding protein 5 family.</text>
</comment>
<accession>A0ABT5SEM1</accession>
<gene>
    <name evidence="5" type="ORF">PUW80_02720</name>
</gene>
<evidence type="ECO:0000256" key="3">
    <source>
        <dbReference type="ARBA" id="ARBA00022729"/>
    </source>
</evidence>
<feature type="domain" description="Solute-binding protein family 5" evidence="4">
    <location>
        <begin position="87"/>
        <end position="441"/>
    </location>
</feature>
<dbReference type="SUPFAM" id="SSF53850">
    <property type="entry name" value="Periplasmic binding protein-like II"/>
    <property type="match status" value="1"/>
</dbReference>
<dbReference type="PIRSF" id="PIRSF002741">
    <property type="entry name" value="MppA"/>
    <property type="match status" value="1"/>
</dbReference>
<evidence type="ECO:0000313" key="5">
    <source>
        <dbReference type="EMBL" id="MDD7961259.1"/>
    </source>
</evidence>
<protein>
    <submittedName>
        <fullName evidence="5">ABC transporter substrate-binding protein</fullName>
    </submittedName>
</protein>
<keyword evidence="6" id="KW-1185">Reference proteome</keyword>